<gene>
    <name evidence="2" type="ORF">HZA61_08680</name>
</gene>
<dbReference type="AlphaFoldDB" id="A0A933SD34"/>
<dbReference type="InterPro" id="IPR050404">
    <property type="entry name" value="Heme-degrading_MO"/>
</dbReference>
<dbReference type="PROSITE" id="PS51725">
    <property type="entry name" value="ABM"/>
    <property type="match status" value="1"/>
</dbReference>
<dbReference type="Gene3D" id="3.30.70.100">
    <property type="match status" value="1"/>
</dbReference>
<dbReference type="Pfam" id="PF03992">
    <property type="entry name" value="ABM"/>
    <property type="match status" value="1"/>
</dbReference>
<accession>A0A933SD34</accession>
<dbReference type="Proteomes" id="UP000696931">
    <property type="component" value="Unassembled WGS sequence"/>
</dbReference>
<dbReference type="EMBL" id="JACRIW010000058">
    <property type="protein sequence ID" value="MBI5169548.1"/>
    <property type="molecule type" value="Genomic_DNA"/>
</dbReference>
<keyword evidence="2" id="KW-0503">Monooxygenase</keyword>
<name>A0A933SD34_UNCEI</name>
<organism evidence="2 3">
    <name type="scientific">Eiseniibacteriota bacterium</name>
    <dbReference type="NCBI Taxonomy" id="2212470"/>
    <lineage>
        <taxon>Bacteria</taxon>
        <taxon>Candidatus Eiseniibacteriota</taxon>
    </lineage>
</organism>
<keyword evidence="2" id="KW-0560">Oxidoreductase</keyword>
<dbReference type="InterPro" id="IPR011008">
    <property type="entry name" value="Dimeric_a/b-barrel"/>
</dbReference>
<dbReference type="PANTHER" id="PTHR34474:SF2">
    <property type="entry name" value="SIGNAL TRANSDUCTION PROTEIN TRAP"/>
    <property type="match status" value="1"/>
</dbReference>
<protein>
    <submittedName>
        <fullName evidence="2">Antibiotic biosynthesis monooxygenase</fullName>
    </submittedName>
</protein>
<comment type="caution">
    <text evidence="2">The sequence shown here is derived from an EMBL/GenBank/DDBJ whole genome shotgun (WGS) entry which is preliminary data.</text>
</comment>
<feature type="domain" description="ABM" evidence="1">
    <location>
        <begin position="21"/>
        <end position="110"/>
    </location>
</feature>
<dbReference type="InterPro" id="IPR007138">
    <property type="entry name" value="ABM_dom"/>
</dbReference>
<evidence type="ECO:0000313" key="3">
    <source>
        <dbReference type="Proteomes" id="UP000696931"/>
    </source>
</evidence>
<evidence type="ECO:0000313" key="2">
    <source>
        <dbReference type="EMBL" id="MBI5169548.1"/>
    </source>
</evidence>
<dbReference type="SUPFAM" id="SSF54909">
    <property type="entry name" value="Dimeric alpha+beta barrel"/>
    <property type="match status" value="1"/>
</dbReference>
<sequence>MHTTATPEAAVAAAGKPAIAFVAVNYIHCESDYVERFEELFRTRAHAIDRIPGFVSMRVLKPSAPGGDYLIVSEWSDPGAFDSWRQSPEFLEGHKRGFADVRAAREEGRTPPMTSRFETYSVLCD</sequence>
<evidence type="ECO:0000259" key="1">
    <source>
        <dbReference type="PROSITE" id="PS51725"/>
    </source>
</evidence>
<dbReference type="PANTHER" id="PTHR34474">
    <property type="entry name" value="SIGNAL TRANSDUCTION PROTEIN TRAP"/>
    <property type="match status" value="1"/>
</dbReference>
<reference evidence="2" key="1">
    <citation type="submission" date="2020-07" db="EMBL/GenBank/DDBJ databases">
        <title>Huge and variable diversity of episymbiotic CPR bacteria and DPANN archaea in groundwater ecosystems.</title>
        <authorList>
            <person name="He C.Y."/>
            <person name="Keren R."/>
            <person name="Whittaker M."/>
            <person name="Farag I.F."/>
            <person name="Doudna J."/>
            <person name="Cate J.H.D."/>
            <person name="Banfield J.F."/>
        </authorList>
    </citation>
    <scope>NUCLEOTIDE SEQUENCE</scope>
    <source>
        <strain evidence="2">NC_groundwater_1813_Pr3_B-0.1um_71_17</strain>
    </source>
</reference>
<dbReference type="GO" id="GO:0004497">
    <property type="term" value="F:monooxygenase activity"/>
    <property type="evidence" value="ECO:0007669"/>
    <property type="project" value="UniProtKB-KW"/>
</dbReference>
<proteinExistence type="predicted"/>